<proteinExistence type="predicted"/>
<accession>A0A081PC68</accession>
<gene>
    <name evidence="2" type="ORF">N180_01260</name>
</gene>
<organism evidence="2 3">
    <name type="scientific">Pedobacter antarcticus 4BY</name>
    <dbReference type="NCBI Taxonomy" id="1358423"/>
    <lineage>
        <taxon>Bacteria</taxon>
        <taxon>Pseudomonadati</taxon>
        <taxon>Bacteroidota</taxon>
        <taxon>Sphingobacteriia</taxon>
        <taxon>Sphingobacteriales</taxon>
        <taxon>Sphingobacteriaceae</taxon>
        <taxon>Pedobacter</taxon>
    </lineage>
</organism>
<dbReference type="EMBL" id="JNFF01000117">
    <property type="protein sequence ID" value="KEQ28291.1"/>
    <property type="molecule type" value="Genomic_DNA"/>
</dbReference>
<reference evidence="2 3" key="1">
    <citation type="journal article" date="1992" name="Int. J. Syst. Bacteriol.">
        <title>Sphingobacterium antarcticus sp. nov. a Psychrotrophic Bacterium from the Soils of Schirmacher Oasis, Antarctica.</title>
        <authorList>
            <person name="Shivaji S."/>
            <person name="Ray M.K."/>
            <person name="Rao N.S."/>
            <person name="Saiserr L."/>
            <person name="Jagannadham M.V."/>
            <person name="Kumar G.S."/>
            <person name="Reddy G."/>
            <person name="Bhargava P.M."/>
        </authorList>
    </citation>
    <scope>NUCLEOTIDE SEQUENCE [LARGE SCALE GENOMIC DNA]</scope>
    <source>
        <strain evidence="2 3">4BY</strain>
    </source>
</reference>
<evidence type="ECO:0000313" key="3">
    <source>
        <dbReference type="Proteomes" id="UP000028007"/>
    </source>
</evidence>
<protein>
    <recommendedName>
        <fullName evidence="4">Lipoprotein</fullName>
    </recommendedName>
</protein>
<dbReference type="AlphaFoldDB" id="A0A081PC68"/>
<evidence type="ECO:0000256" key="1">
    <source>
        <dbReference type="SAM" id="SignalP"/>
    </source>
</evidence>
<sequence>MKINHALLFVVLLIIQSCSAFSDNKVNITKAEIERQIMDQAKGNLQLLSFEKTNGKEVQNEDYQYEQEFKAKVLVKNDCMWLVGSPTLAIYSHPFHTSEYQENSFDGVDINGNRVKSISNVKAGENIDFNGVAYLEKTENGWQVLKVELEPKQQ</sequence>
<dbReference type="RefSeq" id="WP_037444974.1">
    <property type="nucleotide sequence ID" value="NZ_JNFF01000117.1"/>
</dbReference>
<feature type="signal peptide" evidence="1">
    <location>
        <begin position="1"/>
        <end position="22"/>
    </location>
</feature>
<feature type="chain" id="PRO_5001761617" description="Lipoprotein" evidence="1">
    <location>
        <begin position="23"/>
        <end position="154"/>
    </location>
</feature>
<evidence type="ECO:0008006" key="4">
    <source>
        <dbReference type="Google" id="ProtNLM"/>
    </source>
</evidence>
<dbReference type="PROSITE" id="PS51257">
    <property type="entry name" value="PROKAR_LIPOPROTEIN"/>
    <property type="match status" value="1"/>
</dbReference>
<evidence type="ECO:0000313" key="2">
    <source>
        <dbReference type="EMBL" id="KEQ28291.1"/>
    </source>
</evidence>
<comment type="caution">
    <text evidence="2">The sequence shown here is derived from an EMBL/GenBank/DDBJ whole genome shotgun (WGS) entry which is preliminary data.</text>
</comment>
<dbReference type="Proteomes" id="UP000028007">
    <property type="component" value="Unassembled WGS sequence"/>
</dbReference>
<keyword evidence="3" id="KW-1185">Reference proteome</keyword>
<keyword evidence="1" id="KW-0732">Signal</keyword>
<name>A0A081PC68_9SPHI</name>